<organism evidence="1 2">
    <name type="scientific">Diploptera punctata</name>
    <name type="common">Pacific beetle cockroach</name>
    <dbReference type="NCBI Taxonomy" id="6984"/>
    <lineage>
        <taxon>Eukaryota</taxon>
        <taxon>Metazoa</taxon>
        <taxon>Ecdysozoa</taxon>
        <taxon>Arthropoda</taxon>
        <taxon>Hexapoda</taxon>
        <taxon>Insecta</taxon>
        <taxon>Pterygota</taxon>
        <taxon>Neoptera</taxon>
        <taxon>Polyneoptera</taxon>
        <taxon>Dictyoptera</taxon>
        <taxon>Blattodea</taxon>
        <taxon>Blaberoidea</taxon>
        <taxon>Blaberidae</taxon>
        <taxon>Diplopterinae</taxon>
        <taxon>Diploptera</taxon>
    </lineage>
</organism>
<proteinExistence type="predicted"/>
<gene>
    <name evidence="1" type="ORF">L9F63_025347</name>
</gene>
<dbReference type="AlphaFoldDB" id="A0AAD7ZA67"/>
<sequence>IHNIVVFLCRQKRVSDQRLAELETYMALRNLAGKLVTVPVGFGQVDPAKIGRRRRRSAELLLQELLNSPVVHEEGTDADTLLSDNSEKS</sequence>
<dbReference type="Proteomes" id="UP001233999">
    <property type="component" value="Unassembled WGS sequence"/>
</dbReference>
<dbReference type="EMBL" id="JASPKZ010009422">
    <property type="protein sequence ID" value="KAJ9576756.1"/>
    <property type="molecule type" value="Genomic_DNA"/>
</dbReference>
<comment type="caution">
    <text evidence="1">The sequence shown here is derived from an EMBL/GenBank/DDBJ whole genome shotgun (WGS) entry which is preliminary data.</text>
</comment>
<reference evidence="1" key="2">
    <citation type="submission" date="2023-05" db="EMBL/GenBank/DDBJ databases">
        <authorList>
            <person name="Fouks B."/>
        </authorList>
    </citation>
    <scope>NUCLEOTIDE SEQUENCE</scope>
    <source>
        <strain evidence="1">Stay&amp;Tobe</strain>
        <tissue evidence="1">Testes</tissue>
    </source>
</reference>
<feature type="non-terminal residue" evidence="1">
    <location>
        <position position="89"/>
    </location>
</feature>
<name>A0AAD7ZA67_DIPPU</name>
<reference evidence="1" key="1">
    <citation type="journal article" date="2023" name="IScience">
        <title>Live-bearing cockroach genome reveals convergent evolutionary mechanisms linked to viviparity in insects and beyond.</title>
        <authorList>
            <person name="Fouks B."/>
            <person name="Harrison M.C."/>
            <person name="Mikhailova A.A."/>
            <person name="Marchal E."/>
            <person name="English S."/>
            <person name="Carruthers M."/>
            <person name="Jennings E.C."/>
            <person name="Chiamaka E.L."/>
            <person name="Frigard R.A."/>
            <person name="Pippel M."/>
            <person name="Attardo G.M."/>
            <person name="Benoit J.B."/>
            <person name="Bornberg-Bauer E."/>
            <person name="Tobe S.S."/>
        </authorList>
    </citation>
    <scope>NUCLEOTIDE SEQUENCE</scope>
    <source>
        <strain evidence="1">Stay&amp;Tobe</strain>
    </source>
</reference>
<accession>A0AAD7ZA67</accession>
<protein>
    <submittedName>
        <fullName evidence="1">Uncharacterized protein</fullName>
    </submittedName>
</protein>
<evidence type="ECO:0000313" key="2">
    <source>
        <dbReference type="Proteomes" id="UP001233999"/>
    </source>
</evidence>
<keyword evidence="2" id="KW-1185">Reference proteome</keyword>
<evidence type="ECO:0000313" key="1">
    <source>
        <dbReference type="EMBL" id="KAJ9576756.1"/>
    </source>
</evidence>
<feature type="non-terminal residue" evidence="1">
    <location>
        <position position="1"/>
    </location>
</feature>